<sequence>MGISNTSSSSLNGPKSSSRLPNRSVLTSEAFILSSRRDAGTTSTTMVTQLRPRSHTLPGSTEGCWVPPGVSSRAACCRRERLSLRASSQTSVLASISNSGQRIVTLLANRPGVTEGVASVTLTDSKMGFLNVRRYCTGLSGASRAAGPDAEEGPVVMVPVGFPVMLCEREVACKGRMVMLGIRIRNRVFVTFASGLETMCRQTGQRFERLVRRRYGMGRSSSTKRDLPWRLGSQTFMGGCDAAWSVEAVSSQPERYSRSISLVSSRFASWRPSSGSKDSRMMLERDLAFLSPRIPAPVYRLMMRDKDPGEPMPSSPREVRPPFSDDSASCDW</sequence>
<feature type="compositionally biased region" description="Low complexity" evidence="1">
    <location>
        <begin position="1"/>
        <end position="18"/>
    </location>
</feature>
<comment type="caution">
    <text evidence="2">The sequence shown here is derived from an EMBL/GenBank/DDBJ whole genome shotgun (WGS) entry which is preliminary data.</text>
</comment>
<evidence type="ECO:0000313" key="3">
    <source>
        <dbReference type="Proteomes" id="UP000283895"/>
    </source>
</evidence>
<evidence type="ECO:0000313" key="2">
    <source>
        <dbReference type="EMBL" id="ROV99046.1"/>
    </source>
</evidence>
<feature type="region of interest" description="Disordered" evidence="1">
    <location>
        <begin position="303"/>
        <end position="332"/>
    </location>
</feature>
<name>A0A423W6T5_9PEZI</name>
<organism evidence="2 3">
    <name type="scientific">Cytospora schulzeri</name>
    <dbReference type="NCBI Taxonomy" id="448051"/>
    <lineage>
        <taxon>Eukaryota</taxon>
        <taxon>Fungi</taxon>
        <taxon>Dikarya</taxon>
        <taxon>Ascomycota</taxon>
        <taxon>Pezizomycotina</taxon>
        <taxon>Sordariomycetes</taxon>
        <taxon>Sordariomycetidae</taxon>
        <taxon>Diaporthales</taxon>
        <taxon>Cytosporaceae</taxon>
        <taxon>Cytospora</taxon>
    </lineage>
</organism>
<dbReference type="EMBL" id="LKEA01000024">
    <property type="protein sequence ID" value="ROV99046.1"/>
    <property type="molecule type" value="Genomic_DNA"/>
</dbReference>
<keyword evidence="3" id="KW-1185">Reference proteome</keyword>
<accession>A0A423W6T5</accession>
<proteinExistence type="predicted"/>
<dbReference type="AlphaFoldDB" id="A0A423W6T5"/>
<protein>
    <submittedName>
        <fullName evidence="2">Uncharacterized protein</fullName>
    </submittedName>
</protein>
<gene>
    <name evidence="2" type="ORF">VMCG_06586</name>
</gene>
<evidence type="ECO:0000256" key="1">
    <source>
        <dbReference type="SAM" id="MobiDB-lite"/>
    </source>
</evidence>
<dbReference type="Proteomes" id="UP000283895">
    <property type="component" value="Unassembled WGS sequence"/>
</dbReference>
<reference evidence="2 3" key="1">
    <citation type="submission" date="2015-09" db="EMBL/GenBank/DDBJ databases">
        <title>Host preference determinants of Valsa canker pathogens revealed by comparative genomics.</title>
        <authorList>
            <person name="Yin Z."/>
            <person name="Huang L."/>
        </authorList>
    </citation>
    <scope>NUCLEOTIDE SEQUENCE [LARGE SCALE GENOMIC DNA]</scope>
    <source>
        <strain evidence="2 3">03-1</strain>
    </source>
</reference>
<feature type="region of interest" description="Disordered" evidence="1">
    <location>
        <begin position="1"/>
        <end position="21"/>
    </location>
</feature>